<accession>A0A7W9Q7G7</accession>
<dbReference type="AlphaFoldDB" id="A0A7W9Q7G7"/>
<organism evidence="1 2">
    <name type="scientific">Streptomyces zagrosensis</name>
    <dbReference type="NCBI Taxonomy" id="1042984"/>
    <lineage>
        <taxon>Bacteria</taxon>
        <taxon>Bacillati</taxon>
        <taxon>Actinomycetota</taxon>
        <taxon>Actinomycetes</taxon>
        <taxon>Kitasatosporales</taxon>
        <taxon>Streptomycetaceae</taxon>
        <taxon>Streptomyces</taxon>
    </lineage>
</organism>
<proteinExistence type="predicted"/>
<gene>
    <name evidence="1" type="ORF">FHS42_001650</name>
</gene>
<evidence type="ECO:0000313" key="1">
    <source>
        <dbReference type="EMBL" id="MBB5934603.1"/>
    </source>
</evidence>
<dbReference type="RefSeq" id="WP_184570224.1">
    <property type="nucleotide sequence ID" value="NZ_JACHJL010000003.1"/>
</dbReference>
<reference evidence="1 2" key="1">
    <citation type="submission" date="2020-08" db="EMBL/GenBank/DDBJ databases">
        <title>Genomic Encyclopedia of Type Strains, Phase III (KMG-III): the genomes of soil and plant-associated and newly described type strains.</title>
        <authorList>
            <person name="Whitman W."/>
        </authorList>
    </citation>
    <scope>NUCLEOTIDE SEQUENCE [LARGE SCALE GENOMIC DNA]</scope>
    <source>
        <strain evidence="1 2">CECT 8305</strain>
    </source>
</reference>
<dbReference type="EMBL" id="JACHJL010000003">
    <property type="protein sequence ID" value="MBB5934603.1"/>
    <property type="molecule type" value="Genomic_DNA"/>
</dbReference>
<sequence>MRDLISRALIWVLRLLLPARGRHTALHAPASEPVTLPPVICAPTTPIPVHVLARSIPSPWRHRVGPWLLVREAGQIRERRRAVEFATLGQDHPYTYPGAPFPRSAFTDWVSA</sequence>
<comment type="caution">
    <text evidence="1">The sequence shown here is derived from an EMBL/GenBank/DDBJ whole genome shotgun (WGS) entry which is preliminary data.</text>
</comment>
<protein>
    <submittedName>
        <fullName evidence="1">Uncharacterized protein</fullName>
    </submittedName>
</protein>
<name>A0A7W9Q7G7_9ACTN</name>
<dbReference type="Proteomes" id="UP000588098">
    <property type="component" value="Unassembled WGS sequence"/>
</dbReference>
<evidence type="ECO:0000313" key="2">
    <source>
        <dbReference type="Proteomes" id="UP000588098"/>
    </source>
</evidence>
<keyword evidence="2" id="KW-1185">Reference proteome</keyword>